<protein>
    <recommendedName>
        <fullName evidence="1">CO dehydrogenase/acetyl-CoA synthase complex beta subunit C-terminal domain-containing protein</fullName>
    </recommendedName>
</protein>
<comment type="caution">
    <text evidence="2">The sequence shown here is derived from an EMBL/GenBank/DDBJ whole genome shotgun (WGS) entry which is preliminary data.</text>
</comment>
<proteinExistence type="predicted"/>
<accession>A0ABV1DNH1</accession>
<evidence type="ECO:0000313" key="2">
    <source>
        <dbReference type="EMBL" id="MEQ2430679.1"/>
    </source>
</evidence>
<keyword evidence="3" id="KW-1185">Reference proteome</keyword>
<dbReference type="EMBL" id="JBBMFP010000004">
    <property type="protein sequence ID" value="MEQ2430679.1"/>
    <property type="molecule type" value="Genomic_DNA"/>
</dbReference>
<dbReference type="Proteomes" id="UP001457898">
    <property type="component" value="Unassembled WGS sequence"/>
</dbReference>
<dbReference type="RefSeq" id="WP_349063884.1">
    <property type="nucleotide sequence ID" value="NZ_JBBMFP010000004.1"/>
</dbReference>
<evidence type="ECO:0000259" key="1">
    <source>
        <dbReference type="Pfam" id="PF19436"/>
    </source>
</evidence>
<dbReference type="InterPro" id="IPR045822">
    <property type="entry name" value="ACS_CODH_B_C"/>
</dbReference>
<feature type="non-terminal residue" evidence="2">
    <location>
        <position position="1"/>
    </location>
</feature>
<dbReference type="InterPro" id="IPR011254">
    <property type="entry name" value="Prismane-like_sf"/>
</dbReference>
<evidence type="ECO:0000313" key="3">
    <source>
        <dbReference type="Proteomes" id="UP001457898"/>
    </source>
</evidence>
<reference evidence="2 3" key="1">
    <citation type="submission" date="2024-03" db="EMBL/GenBank/DDBJ databases">
        <title>Human intestinal bacterial collection.</title>
        <authorList>
            <person name="Pauvert C."/>
            <person name="Hitch T.C.A."/>
            <person name="Clavel T."/>
        </authorList>
    </citation>
    <scope>NUCLEOTIDE SEQUENCE [LARGE SCALE GENOMIC DNA]</scope>
    <source>
        <strain evidence="2 3">CLA-SR-H028</strain>
    </source>
</reference>
<name>A0ABV1DNH1_9FIRM</name>
<dbReference type="SUPFAM" id="SSF56821">
    <property type="entry name" value="Prismane protein-like"/>
    <property type="match status" value="1"/>
</dbReference>
<sequence>KELYGIDNFTDMVGDETIATDPEELITFLTEKGHPALELDPMM</sequence>
<organism evidence="2 3">
    <name type="scientific">Blautia caccae</name>
    <dbReference type="NCBI Taxonomy" id="3133175"/>
    <lineage>
        <taxon>Bacteria</taxon>
        <taxon>Bacillati</taxon>
        <taxon>Bacillota</taxon>
        <taxon>Clostridia</taxon>
        <taxon>Lachnospirales</taxon>
        <taxon>Lachnospiraceae</taxon>
        <taxon>Blautia</taxon>
    </lineage>
</organism>
<gene>
    <name evidence="2" type="ORF">WMO65_06645</name>
</gene>
<dbReference type="Gene3D" id="3.40.1470.10">
    <property type="entry name" value="Bifunctional carbon monoxide dehydrogenase/acetyl-coa synthase(codh/acs), Chain M, domain 5"/>
    <property type="match status" value="1"/>
</dbReference>
<dbReference type="Pfam" id="PF19436">
    <property type="entry name" value="ACS_CODH_B_C"/>
    <property type="match status" value="1"/>
</dbReference>
<feature type="domain" description="CO dehydrogenase/acetyl-CoA synthase complex beta subunit C-terminal" evidence="1">
    <location>
        <begin position="5"/>
        <end position="43"/>
    </location>
</feature>